<dbReference type="SUPFAM" id="SSF56954">
    <property type="entry name" value="Outer membrane efflux proteins (OEP)"/>
    <property type="match status" value="1"/>
</dbReference>
<evidence type="ECO:0000256" key="4">
    <source>
        <dbReference type="ARBA" id="ARBA00022452"/>
    </source>
</evidence>
<evidence type="ECO:0000313" key="10">
    <source>
        <dbReference type="EMBL" id="MFE4106409.1"/>
    </source>
</evidence>
<dbReference type="EMBL" id="JBHZOL010000065">
    <property type="protein sequence ID" value="MFE4106409.1"/>
    <property type="molecule type" value="Genomic_DNA"/>
</dbReference>
<evidence type="ECO:0000313" key="11">
    <source>
        <dbReference type="Proteomes" id="UP001600165"/>
    </source>
</evidence>
<evidence type="ECO:0000256" key="6">
    <source>
        <dbReference type="ARBA" id="ARBA00023136"/>
    </source>
</evidence>
<dbReference type="Proteomes" id="UP001600165">
    <property type="component" value="Unassembled WGS sequence"/>
</dbReference>
<evidence type="ECO:0000256" key="1">
    <source>
        <dbReference type="ARBA" id="ARBA00004442"/>
    </source>
</evidence>
<keyword evidence="7" id="KW-0998">Cell outer membrane</keyword>
<evidence type="ECO:0000256" key="3">
    <source>
        <dbReference type="ARBA" id="ARBA00022448"/>
    </source>
</evidence>
<evidence type="ECO:0000256" key="9">
    <source>
        <dbReference type="SAM" id="SignalP"/>
    </source>
</evidence>
<comment type="caution">
    <text evidence="10">The sequence shown here is derived from an EMBL/GenBank/DDBJ whole genome shotgun (WGS) entry which is preliminary data.</text>
</comment>
<dbReference type="PANTHER" id="PTHR30026:SF21">
    <property type="entry name" value="SLR1270 PROTEIN"/>
    <property type="match status" value="1"/>
</dbReference>
<evidence type="ECO:0000256" key="8">
    <source>
        <dbReference type="SAM" id="Coils"/>
    </source>
</evidence>
<feature type="chain" id="PRO_5047070434" evidence="9">
    <location>
        <begin position="29"/>
        <end position="657"/>
    </location>
</feature>
<evidence type="ECO:0000256" key="2">
    <source>
        <dbReference type="ARBA" id="ARBA00007613"/>
    </source>
</evidence>
<dbReference type="Pfam" id="PF02321">
    <property type="entry name" value="OEP"/>
    <property type="match status" value="2"/>
</dbReference>
<keyword evidence="11" id="KW-1185">Reference proteome</keyword>
<keyword evidence="9" id="KW-0732">Signal</keyword>
<feature type="signal peptide" evidence="9">
    <location>
        <begin position="1"/>
        <end position="28"/>
    </location>
</feature>
<dbReference type="InterPro" id="IPR051906">
    <property type="entry name" value="TolC-like"/>
</dbReference>
<keyword evidence="6" id="KW-0472">Membrane</keyword>
<dbReference type="RefSeq" id="WP_377964133.1">
    <property type="nucleotide sequence ID" value="NZ_JBHZOL010000065.1"/>
</dbReference>
<dbReference type="Gene3D" id="1.20.1600.10">
    <property type="entry name" value="Outer membrane efflux proteins (OEP)"/>
    <property type="match status" value="1"/>
</dbReference>
<comment type="subcellular location">
    <subcellularLocation>
        <location evidence="1">Cell outer membrane</location>
    </subcellularLocation>
</comment>
<comment type="similarity">
    <text evidence="2">Belongs to the outer membrane factor (OMF) (TC 1.B.17) family.</text>
</comment>
<dbReference type="InterPro" id="IPR003423">
    <property type="entry name" value="OMP_efflux"/>
</dbReference>
<gene>
    <name evidence="10" type="ORF">ACFVKH_08990</name>
</gene>
<organism evidence="10 11">
    <name type="scientific">Almyronema epifaneia S1</name>
    <dbReference type="NCBI Taxonomy" id="2991925"/>
    <lineage>
        <taxon>Bacteria</taxon>
        <taxon>Bacillati</taxon>
        <taxon>Cyanobacteriota</taxon>
        <taxon>Cyanophyceae</taxon>
        <taxon>Nodosilineales</taxon>
        <taxon>Nodosilineaceae</taxon>
        <taxon>Almyronema</taxon>
        <taxon>Almyronema epifaneia</taxon>
    </lineage>
</organism>
<accession>A0ABW6IEC6</accession>
<evidence type="ECO:0000256" key="5">
    <source>
        <dbReference type="ARBA" id="ARBA00022692"/>
    </source>
</evidence>
<evidence type="ECO:0000256" key="7">
    <source>
        <dbReference type="ARBA" id="ARBA00023237"/>
    </source>
</evidence>
<keyword evidence="5" id="KW-0812">Transmembrane</keyword>
<keyword evidence="3" id="KW-0813">Transport</keyword>
<dbReference type="PANTHER" id="PTHR30026">
    <property type="entry name" value="OUTER MEMBRANE PROTEIN TOLC"/>
    <property type="match status" value="1"/>
</dbReference>
<feature type="coiled-coil region" evidence="8">
    <location>
        <begin position="242"/>
        <end position="272"/>
    </location>
</feature>
<reference evidence="10 11" key="1">
    <citation type="submission" date="2024-10" db="EMBL/GenBank/DDBJ databases">
        <authorList>
            <person name="Ratan Roy A."/>
            <person name="Morales Sandoval P.H."/>
            <person name="De Los Santos Villalobos S."/>
            <person name="Chakraborty S."/>
            <person name="Mukherjee J."/>
        </authorList>
    </citation>
    <scope>NUCLEOTIDE SEQUENCE [LARGE SCALE GENOMIC DNA]</scope>
    <source>
        <strain evidence="10 11">S1</strain>
    </source>
</reference>
<name>A0ABW6IEC6_9CYAN</name>
<sequence length="657" mass="70886">MRTLSLYRVASVCLGMGTVISLSPNATAAVGNVAHTTHKAEPAVIGLIENTAPASPGLMETAAIASDKNLISPHRASTASSQRSTASVLAQAQPEFSALTPAAPLQSASPLTPEMAEPEYSDRALAASGIETLSSEETSNALAAVEADGLAEEATKRVADEAVPVAQALPELEPAQANPIDGNLEPEIVPIEGDLLPNQPSIAEPGDAPEALYADPNPLLYPTRVDEVEIIGTQPLTLEQAIELAYRNNEDLQIAILELERSQAALREAQAALYPTVSANGDLTSRQATTTSLGSGGIITGGGTQFSTQEELQTTIAGSLDLNYNLYTSGRRAASIRAAEEQLRFNQLEVERRRAELRLNTTNEYYDVQEADEQIRINQSFLNEAEQNLQDTQLREEVGVGTRFDVLTAEVQVANARQSLVQSLSQKQIAQRQLARRLNLPPVIEVDSVPPELANAWPLSLEESIILAFQNRAELEQQLTQREISEQQRRIALANLGPQVSLFANYNVQNNLDDSDGFEDTYSLGARVSINLFEGGQAVAQAAQRERDIEIAETRFSETRNLIRFQVEQAYANLEANLSNIRTAELAVDQATEALELARLRFNAGVGTQLEVTSAQSDLTEAQGNLVTAVLGYNRALASLERAVTNLPESTSPEALF</sequence>
<proteinExistence type="inferred from homology"/>
<keyword evidence="8" id="KW-0175">Coiled coil</keyword>
<protein>
    <submittedName>
        <fullName evidence="10">TolC family protein</fullName>
    </submittedName>
</protein>
<keyword evidence="4" id="KW-1134">Transmembrane beta strand</keyword>